<dbReference type="SUPFAM" id="SSF50104">
    <property type="entry name" value="Translation proteins SH3-like domain"/>
    <property type="match status" value="1"/>
</dbReference>
<feature type="compositionally biased region" description="Basic and acidic residues" evidence="4">
    <location>
        <begin position="411"/>
        <end position="424"/>
    </location>
</feature>
<keyword evidence="3" id="KW-0687">Ribonucleoprotein</keyword>
<feature type="region of interest" description="Disordered" evidence="4">
    <location>
        <begin position="300"/>
        <end position="367"/>
    </location>
</feature>
<dbReference type="InterPro" id="IPR005824">
    <property type="entry name" value="KOW"/>
</dbReference>
<accession>A0A7C8IGX3</accession>
<evidence type="ECO:0000313" key="7">
    <source>
        <dbReference type="Proteomes" id="UP000481861"/>
    </source>
</evidence>
<dbReference type="InterPro" id="IPR005825">
    <property type="entry name" value="Ribosomal_uL24_CS"/>
</dbReference>
<dbReference type="SMART" id="SM00739">
    <property type="entry name" value="KOW"/>
    <property type="match status" value="1"/>
</dbReference>
<name>A0A7C8IGX3_9PLEO</name>
<comment type="caution">
    <text evidence="6">The sequence shown here is derived from an EMBL/GenBank/DDBJ whole genome shotgun (WGS) entry which is preliminary data.</text>
</comment>
<dbReference type="InterPro" id="IPR008991">
    <property type="entry name" value="Translation_prot_SH3-like_sf"/>
</dbReference>
<comment type="similarity">
    <text evidence="1">Belongs to the universal ribosomal protein uL24 family.</text>
</comment>
<dbReference type="InterPro" id="IPR041988">
    <property type="entry name" value="Ribosomal_uL24_KOW"/>
</dbReference>
<dbReference type="InterPro" id="IPR014722">
    <property type="entry name" value="Rib_uL2_dom2"/>
</dbReference>
<evidence type="ECO:0000256" key="4">
    <source>
        <dbReference type="SAM" id="MobiDB-lite"/>
    </source>
</evidence>
<feature type="domain" description="KOW" evidence="5">
    <location>
        <begin position="133"/>
        <end position="160"/>
    </location>
</feature>
<dbReference type="GO" id="GO:0003735">
    <property type="term" value="F:structural constituent of ribosome"/>
    <property type="evidence" value="ECO:0007669"/>
    <property type="project" value="InterPro"/>
</dbReference>
<dbReference type="AlphaFoldDB" id="A0A7C8IGX3"/>
<dbReference type="PROSITE" id="PS01108">
    <property type="entry name" value="RIBOSOMAL_L24"/>
    <property type="match status" value="1"/>
</dbReference>
<dbReference type="OrthoDB" id="359154at2759"/>
<dbReference type="Proteomes" id="UP000481861">
    <property type="component" value="Unassembled WGS sequence"/>
</dbReference>
<evidence type="ECO:0000256" key="3">
    <source>
        <dbReference type="ARBA" id="ARBA00023274"/>
    </source>
</evidence>
<dbReference type="Gene3D" id="2.30.30.30">
    <property type="match status" value="1"/>
</dbReference>
<organism evidence="6 7">
    <name type="scientific">Massariosphaeria phaeospora</name>
    <dbReference type="NCBI Taxonomy" id="100035"/>
    <lineage>
        <taxon>Eukaryota</taxon>
        <taxon>Fungi</taxon>
        <taxon>Dikarya</taxon>
        <taxon>Ascomycota</taxon>
        <taxon>Pezizomycotina</taxon>
        <taxon>Dothideomycetes</taxon>
        <taxon>Pleosporomycetidae</taxon>
        <taxon>Pleosporales</taxon>
        <taxon>Pleosporales incertae sedis</taxon>
        <taxon>Massariosphaeria</taxon>
    </lineage>
</organism>
<dbReference type="GO" id="GO:0005840">
    <property type="term" value="C:ribosome"/>
    <property type="evidence" value="ECO:0007669"/>
    <property type="project" value="UniProtKB-KW"/>
</dbReference>
<gene>
    <name evidence="6" type="ORF">BDV95DRAFT_491297</name>
</gene>
<keyword evidence="2" id="KW-0689">Ribosomal protein</keyword>
<dbReference type="GO" id="GO:0003723">
    <property type="term" value="F:RNA binding"/>
    <property type="evidence" value="ECO:0007669"/>
    <property type="project" value="InterPro"/>
</dbReference>
<dbReference type="PANTHER" id="PTHR12903">
    <property type="entry name" value="MITOCHONDRIAL RIBOSOMAL PROTEIN L24"/>
    <property type="match status" value="1"/>
</dbReference>
<keyword evidence="7" id="KW-1185">Reference proteome</keyword>
<reference evidence="6 7" key="1">
    <citation type="submission" date="2020-01" db="EMBL/GenBank/DDBJ databases">
        <authorList>
            <consortium name="DOE Joint Genome Institute"/>
            <person name="Haridas S."/>
            <person name="Albert R."/>
            <person name="Binder M."/>
            <person name="Bloem J."/>
            <person name="Labutti K."/>
            <person name="Salamov A."/>
            <person name="Andreopoulos B."/>
            <person name="Baker S.E."/>
            <person name="Barry K."/>
            <person name="Bills G."/>
            <person name="Bluhm B.H."/>
            <person name="Cannon C."/>
            <person name="Castanera R."/>
            <person name="Culley D.E."/>
            <person name="Daum C."/>
            <person name="Ezra D."/>
            <person name="Gonzalez J.B."/>
            <person name="Henrissat B."/>
            <person name="Kuo A."/>
            <person name="Liang C."/>
            <person name="Lipzen A."/>
            <person name="Lutzoni F."/>
            <person name="Magnuson J."/>
            <person name="Mondo S."/>
            <person name="Nolan M."/>
            <person name="Ohm R."/>
            <person name="Pangilinan J."/>
            <person name="Park H.-J.H."/>
            <person name="Ramirez L."/>
            <person name="Alfaro M."/>
            <person name="Sun H."/>
            <person name="Tritt A."/>
            <person name="Yoshinaga Y."/>
            <person name="Zwiers L.-H.L."/>
            <person name="Turgeon B.G."/>
            <person name="Goodwin S.B."/>
            <person name="Spatafora J.W."/>
            <person name="Crous P.W."/>
            <person name="Grigoriev I.V."/>
        </authorList>
    </citation>
    <scope>NUCLEOTIDE SEQUENCE [LARGE SCALE GENOMIC DNA]</scope>
    <source>
        <strain evidence="6 7">CBS 611.86</strain>
    </source>
</reference>
<evidence type="ECO:0000256" key="2">
    <source>
        <dbReference type="ARBA" id="ARBA00022980"/>
    </source>
</evidence>
<dbReference type="InterPro" id="IPR003256">
    <property type="entry name" value="Ribosomal_uL24"/>
</dbReference>
<feature type="region of interest" description="Disordered" evidence="4">
    <location>
        <begin position="411"/>
        <end position="443"/>
    </location>
</feature>
<protein>
    <recommendedName>
        <fullName evidence="5">KOW domain-containing protein</fullName>
    </recommendedName>
</protein>
<sequence>MQSAKHIQKLKHIKKVRSAIRYHERLRRERAPLIKERIQRVQSIREQHRFQAEQIRGTAKTALKNAREDWKLGSLRPNRAVGAGAEKYGAITGDQLRRPLIPWHLQEQRNLARVKQGRDIEYPIVFKEEKYFPIAEGDRVVVMRGREKGKIAVVEEIQDQTHEVHVKDVNTHYLDSDVAGAAQRANFGPKHARELPLPLSDVRLVVRYKMTSTVDGRPRTVEQDVIVDRVEMERHTTGIDPFTGIDYGSEQIPEEHQQDPETGNPIFNRFIAGTDHRIEWPWEKSAAEEDKDKPAAAINEEKNSWQDAGRSWASKAASSLNPRTYLPGKRAAPADEAKEDANDKKAPEDPEPEDEVPRLPRGKPVRVWADFDDDTLRNKIEGTENFVPRLVEPPHPAGLVAELEAYSAEESVKEASVKEPRAVRPEQQPLLVDEQPRTAPRDPMMTPLQLRWELERAQKIVQGPEKGALSKQALMAALGQHMQASRLRKKEDNRRREVEVDLLRKAERETAEVD</sequence>
<dbReference type="GO" id="GO:0006412">
    <property type="term" value="P:translation"/>
    <property type="evidence" value="ECO:0007669"/>
    <property type="project" value="InterPro"/>
</dbReference>
<dbReference type="GO" id="GO:1990904">
    <property type="term" value="C:ribonucleoprotein complex"/>
    <property type="evidence" value="ECO:0007669"/>
    <property type="project" value="UniProtKB-KW"/>
</dbReference>
<proteinExistence type="inferred from homology"/>
<evidence type="ECO:0000313" key="6">
    <source>
        <dbReference type="EMBL" id="KAF2872647.1"/>
    </source>
</evidence>
<dbReference type="CDD" id="cd06089">
    <property type="entry name" value="KOW_RPL26"/>
    <property type="match status" value="1"/>
</dbReference>
<dbReference type="EMBL" id="JAADJZ010000009">
    <property type="protein sequence ID" value="KAF2872647.1"/>
    <property type="molecule type" value="Genomic_DNA"/>
</dbReference>
<feature type="compositionally biased region" description="Basic and acidic residues" evidence="4">
    <location>
        <begin position="332"/>
        <end position="348"/>
    </location>
</feature>
<evidence type="ECO:0000256" key="1">
    <source>
        <dbReference type="ARBA" id="ARBA00010618"/>
    </source>
</evidence>
<evidence type="ECO:0000259" key="5">
    <source>
        <dbReference type="SMART" id="SM00739"/>
    </source>
</evidence>
<dbReference type="Pfam" id="PF00467">
    <property type="entry name" value="KOW"/>
    <property type="match status" value="1"/>
</dbReference>